<dbReference type="InterPro" id="IPR046347">
    <property type="entry name" value="bZIP_sf"/>
</dbReference>
<dbReference type="PANTHER" id="PTHR45967:SF28">
    <property type="entry name" value="BASIC-LEUCINE ZIPPER (BZIP) TRANSCRIPTION FACTOR FAMILY PROTEIN"/>
    <property type="match status" value="1"/>
</dbReference>
<keyword evidence="6" id="KW-0539">Nucleus</keyword>
<feature type="compositionally biased region" description="Polar residues" evidence="8">
    <location>
        <begin position="228"/>
        <end position="245"/>
    </location>
</feature>
<feature type="compositionally biased region" description="Basic and acidic residues" evidence="8">
    <location>
        <begin position="152"/>
        <end position="161"/>
    </location>
</feature>
<feature type="domain" description="BZIP" evidence="9">
    <location>
        <begin position="404"/>
        <end position="467"/>
    </location>
</feature>
<dbReference type="SUPFAM" id="SSF57959">
    <property type="entry name" value="Leucine zipper domain"/>
    <property type="match status" value="1"/>
</dbReference>
<keyword evidence="4" id="KW-0238">DNA-binding</keyword>
<comment type="similarity">
    <text evidence="2">Belongs to the bZIP family.</text>
</comment>
<feature type="compositionally biased region" description="Basic and acidic residues" evidence="8">
    <location>
        <begin position="32"/>
        <end position="44"/>
    </location>
</feature>
<name>A0ABP0V0I2_9BRYO</name>
<feature type="region of interest" description="Disordered" evidence="8">
    <location>
        <begin position="143"/>
        <end position="171"/>
    </location>
</feature>
<evidence type="ECO:0000313" key="10">
    <source>
        <dbReference type="EMBL" id="CAK9233972.1"/>
    </source>
</evidence>
<evidence type="ECO:0000259" key="9">
    <source>
        <dbReference type="PROSITE" id="PS50217"/>
    </source>
</evidence>
<gene>
    <name evidence="10" type="ORF">CSSPTR1EN2_LOCUS21885</name>
</gene>
<feature type="region of interest" description="Disordered" evidence="8">
    <location>
        <begin position="190"/>
        <end position="251"/>
    </location>
</feature>
<dbReference type="InterPro" id="IPR004827">
    <property type="entry name" value="bZIP"/>
</dbReference>
<evidence type="ECO:0000256" key="7">
    <source>
        <dbReference type="SAM" id="Coils"/>
    </source>
</evidence>
<evidence type="ECO:0000256" key="8">
    <source>
        <dbReference type="SAM" id="MobiDB-lite"/>
    </source>
</evidence>
<evidence type="ECO:0000256" key="3">
    <source>
        <dbReference type="ARBA" id="ARBA00023015"/>
    </source>
</evidence>
<dbReference type="SMART" id="SM00338">
    <property type="entry name" value="BRLZ"/>
    <property type="match status" value="1"/>
</dbReference>
<feature type="compositionally biased region" description="Basic residues" evidence="8">
    <location>
        <begin position="748"/>
        <end position="758"/>
    </location>
</feature>
<keyword evidence="3" id="KW-0805">Transcription regulation</keyword>
<feature type="compositionally biased region" description="Basic and acidic residues" evidence="8">
    <location>
        <begin position="1"/>
        <end position="13"/>
    </location>
</feature>
<feature type="coiled-coil region" evidence="7">
    <location>
        <begin position="429"/>
        <end position="470"/>
    </location>
</feature>
<dbReference type="CDD" id="cd14702">
    <property type="entry name" value="bZIP_plant_GBF1"/>
    <property type="match status" value="1"/>
</dbReference>
<evidence type="ECO:0000256" key="2">
    <source>
        <dbReference type="ARBA" id="ARBA00007163"/>
    </source>
</evidence>
<sequence>MSEERAAKMKEEPAPTGPVTAVEIVPDEDQELYNRRSKDREHNHLVKRKRGLAEPEPSRSHRSLERFVPLKSVRSKDEVVIKACPRKQKSTRLVSEEEVTPELDAEQAFNAAQALYALFGGVPSPIPAAAVVMSVKNVVHWTHKRQRSSRSRKPECADKPSDSSTRCSEKPPVLDLFPTSYTPCSEVIQTGSDLTKQEEDTVMEERSGVTAGVGMDLDSDFRLHKPSSESSLESMQPNSRAESPSSPLPALKSDATLLPKLEKGAIVACSAFQQVTAMPPIKTLSVLHQPKVEEDIAELTSVAVAPNLDIQRKPRPPQHDRPSVPVKTEDVGLQLIPSLGVLPTVHGGEVYGHPGMQIGSKLINLNEAVKPEVFPVKLESRQRQRSGAFVSGKLKPAMSEEEKEARRLRRVQANRESARQTIRRKQMLCEQLVQKATSLSSEKEDLKKKLELQTAEYKALLEVNHRLKEQASLLAANGMKESPSSTRPGSVVPMMPVAPYTRLPLPQFWWAFALAQVAAVSQASAARVDRGFGSDYSSVAATATTAATAALNAGISQDVRRAAMSSVLPFAANLSGSSYFGQHLNVPALSEAMPVAQSTSQPSSFLQKADTTIDGATKRCKTGMGLNNGGKHILCSPLEDGKVKSEEQIGQSKLQVGRKTLDSAFHQSLPLTGMVQPSFKVEGRPRASSSLHPGDTSSYLPAGQMPHMSKLVSPSVFSSFGGIGVSFKANCMTAPGLSGAAAAATEARRRRKELKRSRSLQSRQVARLAKTHSL</sequence>
<evidence type="ECO:0000256" key="4">
    <source>
        <dbReference type="ARBA" id="ARBA00023125"/>
    </source>
</evidence>
<dbReference type="PANTHER" id="PTHR45967">
    <property type="entry name" value="G-BOX-BINDING FACTOR 3-RELATED"/>
    <property type="match status" value="1"/>
</dbReference>
<dbReference type="Proteomes" id="UP001497512">
    <property type="component" value="Chromosome 8"/>
</dbReference>
<feature type="region of interest" description="Disordered" evidence="8">
    <location>
        <begin position="1"/>
        <end position="63"/>
    </location>
</feature>
<reference evidence="10" key="1">
    <citation type="submission" date="2024-02" db="EMBL/GenBank/DDBJ databases">
        <authorList>
            <consortium name="ELIXIR-Norway"/>
            <consortium name="Elixir Norway"/>
        </authorList>
    </citation>
    <scope>NUCLEOTIDE SEQUENCE</scope>
</reference>
<dbReference type="PROSITE" id="PS50217">
    <property type="entry name" value="BZIP"/>
    <property type="match status" value="1"/>
</dbReference>
<feature type="compositionally biased region" description="Basic and acidic residues" evidence="8">
    <location>
        <begin position="51"/>
        <end position="63"/>
    </location>
</feature>
<proteinExistence type="inferred from homology"/>
<comment type="subcellular location">
    <subcellularLocation>
        <location evidence="1">Nucleus</location>
    </subcellularLocation>
</comment>
<organism evidence="10 11">
    <name type="scientific">Sphagnum troendelagicum</name>
    <dbReference type="NCBI Taxonomy" id="128251"/>
    <lineage>
        <taxon>Eukaryota</taxon>
        <taxon>Viridiplantae</taxon>
        <taxon>Streptophyta</taxon>
        <taxon>Embryophyta</taxon>
        <taxon>Bryophyta</taxon>
        <taxon>Sphagnophytina</taxon>
        <taxon>Sphagnopsida</taxon>
        <taxon>Sphagnales</taxon>
        <taxon>Sphagnaceae</taxon>
        <taxon>Sphagnum</taxon>
    </lineage>
</organism>
<evidence type="ECO:0000256" key="1">
    <source>
        <dbReference type="ARBA" id="ARBA00004123"/>
    </source>
</evidence>
<dbReference type="InterPro" id="IPR045314">
    <property type="entry name" value="bZIP_plant_GBF1"/>
</dbReference>
<feature type="region of interest" description="Disordered" evidence="8">
    <location>
        <begin position="748"/>
        <end position="774"/>
    </location>
</feature>
<dbReference type="Pfam" id="PF00170">
    <property type="entry name" value="bZIP_1"/>
    <property type="match status" value="1"/>
</dbReference>
<accession>A0ABP0V0I2</accession>
<dbReference type="EMBL" id="OZ019900">
    <property type="protein sequence ID" value="CAK9233972.1"/>
    <property type="molecule type" value="Genomic_DNA"/>
</dbReference>
<keyword evidence="5" id="KW-0804">Transcription</keyword>
<dbReference type="InterPro" id="IPR044827">
    <property type="entry name" value="GBF-like"/>
</dbReference>
<evidence type="ECO:0000256" key="6">
    <source>
        <dbReference type="ARBA" id="ARBA00023242"/>
    </source>
</evidence>
<evidence type="ECO:0000256" key="5">
    <source>
        <dbReference type="ARBA" id="ARBA00023163"/>
    </source>
</evidence>
<protein>
    <recommendedName>
        <fullName evidence="9">BZIP domain-containing protein</fullName>
    </recommendedName>
</protein>
<evidence type="ECO:0000313" key="11">
    <source>
        <dbReference type="Proteomes" id="UP001497512"/>
    </source>
</evidence>
<keyword evidence="11" id="KW-1185">Reference proteome</keyword>
<feature type="compositionally biased region" description="Basic and acidic residues" evidence="8">
    <location>
        <begin position="195"/>
        <end position="207"/>
    </location>
</feature>
<keyword evidence="7" id="KW-0175">Coiled coil</keyword>